<dbReference type="EMBL" id="CAACVI010000023">
    <property type="protein sequence ID" value="VEN74092.1"/>
    <property type="molecule type" value="Genomic_DNA"/>
</dbReference>
<dbReference type="SMR" id="A0A484HFU6"/>
<organism evidence="2">
    <name type="scientific">uncultured Desulfobacteraceae bacterium</name>
    <dbReference type="NCBI Taxonomy" id="218296"/>
    <lineage>
        <taxon>Bacteria</taxon>
        <taxon>Pseudomonadati</taxon>
        <taxon>Thermodesulfobacteriota</taxon>
        <taxon>Desulfobacteria</taxon>
        <taxon>Desulfobacterales</taxon>
        <taxon>Desulfobacteraceae</taxon>
        <taxon>environmental samples</taxon>
    </lineage>
</organism>
<reference evidence="2" key="1">
    <citation type="submission" date="2019-01" db="EMBL/GenBank/DDBJ databases">
        <authorList>
            <consortium name="Genoscope - CEA"/>
            <person name="William W."/>
        </authorList>
    </citation>
    <scope>NUCLEOTIDE SEQUENCE</scope>
    <source>
        <strain evidence="2">CR-1</strain>
    </source>
</reference>
<accession>A0A484HFU6</accession>
<name>A0A484HFU6_9BACT</name>
<feature type="region of interest" description="Disordered" evidence="1">
    <location>
        <begin position="103"/>
        <end position="128"/>
    </location>
</feature>
<evidence type="ECO:0000313" key="2">
    <source>
        <dbReference type="EMBL" id="VEN74092.1"/>
    </source>
</evidence>
<evidence type="ECO:0000256" key="1">
    <source>
        <dbReference type="SAM" id="MobiDB-lite"/>
    </source>
</evidence>
<proteinExistence type="predicted"/>
<sequence length="128" mass="14868">MKKNIRYNLEHMGDSFAGLIQAVITSARDSAANVVDAMEVWQIKGKKKKKVMDIGRHSVRLRQDRPDMFDDEEIQVVFREYDELQDAIDQFVEKREERAQRARERCERARYGASGDEADADNMEPAMT</sequence>
<dbReference type="AlphaFoldDB" id="A0A484HFU6"/>
<protein>
    <submittedName>
        <fullName evidence="2">Magnetosome protein Mad10</fullName>
    </submittedName>
</protein>
<gene>
    <name evidence="2" type="primary">mad10</name>
    <name evidence="2" type="ORF">EPICR_30022</name>
</gene>